<feature type="compositionally biased region" description="Basic and acidic residues" evidence="1">
    <location>
        <begin position="93"/>
        <end position="106"/>
    </location>
</feature>
<feature type="compositionally biased region" description="Polar residues" evidence="1">
    <location>
        <begin position="79"/>
        <end position="89"/>
    </location>
</feature>
<evidence type="ECO:0000256" key="1">
    <source>
        <dbReference type="SAM" id="MobiDB-lite"/>
    </source>
</evidence>
<protein>
    <submittedName>
        <fullName evidence="2">Uncharacterized protein</fullName>
    </submittedName>
</protein>
<gene>
    <name evidence="2" type="ORF">E2C01_073150</name>
</gene>
<dbReference type="EMBL" id="VSRR010049022">
    <property type="protein sequence ID" value="MPC78656.1"/>
    <property type="molecule type" value="Genomic_DNA"/>
</dbReference>
<reference evidence="2 3" key="1">
    <citation type="submission" date="2019-05" db="EMBL/GenBank/DDBJ databases">
        <title>Another draft genome of Portunus trituberculatus and its Hox gene families provides insights of decapod evolution.</title>
        <authorList>
            <person name="Jeong J.-H."/>
            <person name="Song I."/>
            <person name="Kim S."/>
            <person name="Choi T."/>
            <person name="Kim D."/>
            <person name="Ryu S."/>
            <person name="Kim W."/>
        </authorList>
    </citation>
    <scope>NUCLEOTIDE SEQUENCE [LARGE SCALE GENOMIC DNA]</scope>
    <source>
        <tissue evidence="2">Muscle</tissue>
    </source>
</reference>
<evidence type="ECO:0000313" key="3">
    <source>
        <dbReference type="Proteomes" id="UP000324222"/>
    </source>
</evidence>
<accession>A0A5B7I9T9</accession>
<name>A0A5B7I9T9_PORTR</name>
<sequence length="106" mass="11952">MHPSTEQFKFGLHGFFKATTDKGRSEVTIALSEGEDTANHPPCRDRDALSLPPFTPSPFCHSPLPSHQRVVRRFQAPKHTTNITGTPPATHQHRSENLEVLRSDKW</sequence>
<dbReference type="AlphaFoldDB" id="A0A5B7I9T9"/>
<proteinExistence type="predicted"/>
<feature type="region of interest" description="Disordered" evidence="1">
    <location>
        <begin position="79"/>
        <end position="106"/>
    </location>
</feature>
<dbReference type="Proteomes" id="UP000324222">
    <property type="component" value="Unassembled WGS sequence"/>
</dbReference>
<organism evidence="2 3">
    <name type="scientific">Portunus trituberculatus</name>
    <name type="common">Swimming crab</name>
    <name type="synonym">Neptunus trituberculatus</name>
    <dbReference type="NCBI Taxonomy" id="210409"/>
    <lineage>
        <taxon>Eukaryota</taxon>
        <taxon>Metazoa</taxon>
        <taxon>Ecdysozoa</taxon>
        <taxon>Arthropoda</taxon>
        <taxon>Crustacea</taxon>
        <taxon>Multicrustacea</taxon>
        <taxon>Malacostraca</taxon>
        <taxon>Eumalacostraca</taxon>
        <taxon>Eucarida</taxon>
        <taxon>Decapoda</taxon>
        <taxon>Pleocyemata</taxon>
        <taxon>Brachyura</taxon>
        <taxon>Eubrachyura</taxon>
        <taxon>Portunoidea</taxon>
        <taxon>Portunidae</taxon>
        <taxon>Portuninae</taxon>
        <taxon>Portunus</taxon>
    </lineage>
</organism>
<comment type="caution">
    <text evidence="2">The sequence shown here is derived from an EMBL/GenBank/DDBJ whole genome shotgun (WGS) entry which is preliminary data.</text>
</comment>
<keyword evidence="3" id="KW-1185">Reference proteome</keyword>
<evidence type="ECO:0000313" key="2">
    <source>
        <dbReference type="EMBL" id="MPC78656.1"/>
    </source>
</evidence>